<protein>
    <submittedName>
        <fullName evidence="2">Protein kinase domain-containing protein</fullName>
    </submittedName>
</protein>
<reference evidence="2" key="1">
    <citation type="submission" date="2022-11" db="UniProtKB">
        <authorList>
            <consortium name="WormBaseParasite"/>
        </authorList>
    </citation>
    <scope>IDENTIFICATION</scope>
</reference>
<evidence type="ECO:0000313" key="1">
    <source>
        <dbReference type="Proteomes" id="UP000887579"/>
    </source>
</evidence>
<dbReference type="WBParaSite" id="ES5_v2.g26251.t1">
    <property type="protein sequence ID" value="ES5_v2.g26251.t1"/>
    <property type="gene ID" value="ES5_v2.g26251"/>
</dbReference>
<proteinExistence type="predicted"/>
<sequence>MTISSRNRSDLYETPKKKPMDENANGGSLAQSSSSGLITPVTPATSTANNLNVLSITSSPTSAALTPSKAKRRSSTGSNKIDVNDFIDNDPQMLAELQPYLDGIDDSEPNFTMAALIRCFFGYQNQKISKLYIMAQKGSKIAVRFGTSWDVEQRRNQHVQERTIGGVFVMYVSPLGEQNLLVVMDLEYACIQLSRQKLIKFYKENLNSDLDVGRVNSSFLEAIIQQPDHSRRAWLITAVNQLIKCTFAHGDIV</sequence>
<evidence type="ECO:0000313" key="2">
    <source>
        <dbReference type="WBParaSite" id="ES5_v2.g26251.t1"/>
    </source>
</evidence>
<dbReference type="Proteomes" id="UP000887579">
    <property type="component" value="Unplaced"/>
</dbReference>
<accession>A0AC34G9A7</accession>
<organism evidence="1 2">
    <name type="scientific">Panagrolaimus sp. ES5</name>
    <dbReference type="NCBI Taxonomy" id="591445"/>
    <lineage>
        <taxon>Eukaryota</taxon>
        <taxon>Metazoa</taxon>
        <taxon>Ecdysozoa</taxon>
        <taxon>Nematoda</taxon>
        <taxon>Chromadorea</taxon>
        <taxon>Rhabditida</taxon>
        <taxon>Tylenchina</taxon>
        <taxon>Panagrolaimomorpha</taxon>
        <taxon>Panagrolaimoidea</taxon>
        <taxon>Panagrolaimidae</taxon>
        <taxon>Panagrolaimus</taxon>
    </lineage>
</organism>
<name>A0AC34G9A7_9BILA</name>